<protein>
    <submittedName>
        <fullName evidence="2">Uncharacterized protein</fullName>
    </submittedName>
</protein>
<feature type="chain" id="PRO_5040445403" evidence="1">
    <location>
        <begin position="23"/>
        <end position="213"/>
    </location>
</feature>
<reference evidence="2" key="1">
    <citation type="submission" date="2021-03" db="EMBL/GenBank/DDBJ databases">
        <title>Draft genome sequence of rust myrtle Austropuccinia psidii MF-1, a brazilian biotype.</title>
        <authorList>
            <person name="Quecine M.C."/>
            <person name="Pachon D.M.R."/>
            <person name="Bonatelli M.L."/>
            <person name="Correr F.H."/>
            <person name="Franceschini L.M."/>
            <person name="Leite T.F."/>
            <person name="Margarido G.R.A."/>
            <person name="Almeida C.A."/>
            <person name="Ferrarezi J.A."/>
            <person name="Labate C.A."/>
        </authorList>
    </citation>
    <scope>NUCLEOTIDE SEQUENCE</scope>
    <source>
        <strain evidence="2">MF-1</strain>
    </source>
</reference>
<dbReference type="AlphaFoldDB" id="A0A9Q3CRM9"/>
<proteinExistence type="predicted"/>
<name>A0A9Q3CRM9_9BASI</name>
<accession>A0A9Q3CRM9</accession>
<gene>
    <name evidence="2" type="ORF">O181_029766</name>
</gene>
<keyword evidence="1" id="KW-0732">Signal</keyword>
<feature type="signal peptide" evidence="1">
    <location>
        <begin position="1"/>
        <end position="22"/>
    </location>
</feature>
<sequence>MLSFSLLIQLVAFFLAPTLVVLRKSTDDVELPADPNAKVKTYRTNKTESVRLQKNHWLWTLDGGGDLQIKTGWDTTGWFTAYVNNERNNRFVTVKIRSGKVKCYSSQTYFANVTDKSQNIIEQFDFKLFTRGIYQDRWHFLKGKSLQEKYVFFRRKHSLSGPIKQQGHDQKDAHIHSDDYQQICSISTNDVLPIDYLIALHTCGDNRRAACSW</sequence>
<organism evidence="2 3">
    <name type="scientific">Austropuccinia psidii MF-1</name>
    <dbReference type="NCBI Taxonomy" id="1389203"/>
    <lineage>
        <taxon>Eukaryota</taxon>
        <taxon>Fungi</taxon>
        <taxon>Dikarya</taxon>
        <taxon>Basidiomycota</taxon>
        <taxon>Pucciniomycotina</taxon>
        <taxon>Pucciniomycetes</taxon>
        <taxon>Pucciniales</taxon>
        <taxon>Sphaerophragmiaceae</taxon>
        <taxon>Austropuccinia</taxon>
    </lineage>
</organism>
<evidence type="ECO:0000313" key="3">
    <source>
        <dbReference type="Proteomes" id="UP000765509"/>
    </source>
</evidence>
<comment type="caution">
    <text evidence="2">The sequence shown here is derived from an EMBL/GenBank/DDBJ whole genome shotgun (WGS) entry which is preliminary data.</text>
</comment>
<evidence type="ECO:0000313" key="2">
    <source>
        <dbReference type="EMBL" id="MBW0490051.1"/>
    </source>
</evidence>
<evidence type="ECO:0000256" key="1">
    <source>
        <dbReference type="SAM" id="SignalP"/>
    </source>
</evidence>
<keyword evidence="3" id="KW-1185">Reference proteome</keyword>
<dbReference type="Proteomes" id="UP000765509">
    <property type="component" value="Unassembled WGS sequence"/>
</dbReference>
<dbReference type="EMBL" id="AVOT02010385">
    <property type="protein sequence ID" value="MBW0490051.1"/>
    <property type="molecule type" value="Genomic_DNA"/>
</dbReference>